<evidence type="ECO:0008006" key="3">
    <source>
        <dbReference type="Google" id="ProtNLM"/>
    </source>
</evidence>
<evidence type="ECO:0000256" key="1">
    <source>
        <dbReference type="SAM" id="MobiDB-lite"/>
    </source>
</evidence>
<comment type="caution">
    <text evidence="2">The sequence shown here is derived from an EMBL/GenBank/DDBJ whole genome shotgun (WGS) entry which is preliminary data.</text>
</comment>
<accession>A0AAW2NBD8</accession>
<dbReference type="PANTHER" id="PTHR14000:SF17">
    <property type="entry name" value="MYB-LIKE DOMAIN-CONTAINING PROTEIN"/>
    <property type="match status" value="1"/>
</dbReference>
<protein>
    <recommendedName>
        <fullName evidence="3">Myb-like domain-containing protein</fullName>
    </recommendedName>
</protein>
<reference evidence="2" key="2">
    <citation type="journal article" date="2024" name="Plant">
        <title>Genomic evolution and insights into agronomic trait innovations of Sesamum species.</title>
        <authorList>
            <person name="Miao H."/>
            <person name="Wang L."/>
            <person name="Qu L."/>
            <person name="Liu H."/>
            <person name="Sun Y."/>
            <person name="Le M."/>
            <person name="Wang Q."/>
            <person name="Wei S."/>
            <person name="Zheng Y."/>
            <person name="Lin W."/>
            <person name="Duan Y."/>
            <person name="Cao H."/>
            <person name="Xiong S."/>
            <person name="Wang X."/>
            <person name="Wei L."/>
            <person name="Li C."/>
            <person name="Ma Q."/>
            <person name="Ju M."/>
            <person name="Zhao R."/>
            <person name="Li G."/>
            <person name="Mu C."/>
            <person name="Tian Q."/>
            <person name="Mei H."/>
            <person name="Zhang T."/>
            <person name="Gao T."/>
            <person name="Zhang H."/>
        </authorList>
    </citation>
    <scope>NUCLEOTIDE SEQUENCE</scope>
    <source>
        <strain evidence="2">G02</strain>
    </source>
</reference>
<dbReference type="CDD" id="cd00167">
    <property type="entry name" value="SANT"/>
    <property type="match status" value="1"/>
</dbReference>
<sequence length="576" mass="64975">MRDRKCRNNEEQKPINALRRSARFLHKNQAGGESPGTPVPARRKIRAPDFFSTPIGSSFAKNQKDGDGVSQKRKRKGSESKSLREPIGGSRRSARLDSRANLRSPELQKQCVMEKAMRRSLVCGLKSANCQLHKCDRVSKNGDKKVAGLESSAKPSKGSKRSGRLDGRANVSKAEEVLHLQKEYVIERRVTRSSVRGNKFVYNQGNQSGSEKDSEEGVRILPKEGKAKVGVGSCKQSPENIEKRFTRSSSQIKIIQQVEEAGNVSPECRDINKNCERKMHICEKRKRYQVEEECEIVQGWTKEQELALQRAYFTAKPTPHFWKKVAKMCLPYLENVKLVPGKSAEECFDRIQSDLLTPSQPRTRSRAKKNLSPLSFSASKLLSPAEMKTKRLRSTRRKTLLAQKTVRQLLQKQQNENQDHEADLFAVLEPTMDSSSLNFQAATLFTSPVPKKGSGVLTRCRETSRLNSSKGSFCKSPSFEADKKQGLHEKYIDQLHCRDAKRKAESLRNAKCIQDKRSTDLKVNSVKVAKDALVLDAQDAIHQLRSLQASTNDNLDDDDNISRSNEDEDEDEDDLC</sequence>
<feature type="region of interest" description="Disordered" evidence="1">
    <location>
        <begin position="145"/>
        <end position="168"/>
    </location>
</feature>
<name>A0AAW2NBD8_SESRA</name>
<dbReference type="Gene3D" id="1.10.10.60">
    <property type="entry name" value="Homeodomain-like"/>
    <property type="match status" value="1"/>
</dbReference>
<dbReference type="InterPro" id="IPR001005">
    <property type="entry name" value="SANT/Myb"/>
</dbReference>
<feature type="compositionally biased region" description="Acidic residues" evidence="1">
    <location>
        <begin position="566"/>
        <end position="576"/>
    </location>
</feature>
<dbReference type="EMBL" id="JACGWJ010000020">
    <property type="protein sequence ID" value="KAL0341327.1"/>
    <property type="molecule type" value="Genomic_DNA"/>
</dbReference>
<evidence type="ECO:0000313" key="2">
    <source>
        <dbReference type="EMBL" id="KAL0341327.1"/>
    </source>
</evidence>
<feature type="region of interest" description="Disordered" evidence="1">
    <location>
        <begin position="548"/>
        <end position="576"/>
    </location>
</feature>
<feature type="region of interest" description="Disordered" evidence="1">
    <location>
        <begin position="201"/>
        <end position="222"/>
    </location>
</feature>
<organism evidence="2">
    <name type="scientific">Sesamum radiatum</name>
    <name type="common">Black benniseed</name>
    <dbReference type="NCBI Taxonomy" id="300843"/>
    <lineage>
        <taxon>Eukaryota</taxon>
        <taxon>Viridiplantae</taxon>
        <taxon>Streptophyta</taxon>
        <taxon>Embryophyta</taxon>
        <taxon>Tracheophyta</taxon>
        <taxon>Spermatophyta</taxon>
        <taxon>Magnoliopsida</taxon>
        <taxon>eudicotyledons</taxon>
        <taxon>Gunneridae</taxon>
        <taxon>Pentapetalae</taxon>
        <taxon>asterids</taxon>
        <taxon>lamiids</taxon>
        <taxon>Lamiales</taxon>
        <taxon>Pedaliaceae</taxon>
        <taxon>Sesamum</taxon>
    </lineage>
</organism>
<reference evidence="2" key="1">
    <citation type="submission" date="2020-06" db="EMBL/GenBank/DDBJ databases">
        <authorList>
            <person name="Li T."/>
            <person name="Hu X."/>
            <person name="Zhang T."/>
            <person name="Song X."/>
            <person name="Zhang H."/>
            <person name="Dai N."/>
            <person name="Sheng W."/>
            <person name="Hou X."/>
            <person name="Wei L."/>
        </authorList>
    </citation>
    <scope>NUCLEOTIDE SEQUENCE</scope>
    <source>
        <strain evidence="2">G02</strain>
        <tissue evidence="2">Leaf</tissue>
    </source>
</reference>
<feature type="compositionally biased region" description="Basic and acidic residues" evidence="1">
    <location>
        <begin position="1"/>
        <end position="13"/>
    </location>
</feature>
<gene>
    <name evidence="2" type="ORF">Sradi_4649500</name>
</gene>
<dbReference type="PANTHER" id="PTHR14000">
    <property type="entry name" value="FINGER CCCH DOMAIN PROTEIN, PUTATIVE (DUF3755)-RELATED"/>
    <property type="match status" value="1"/>
</dbReference>
<feature type="region of interest" description="Disordered" evidence="1">
    <location>
        <begin position="1"/>
        <end position="101"/>
    </location>
</feature>
<proteinExistence type="predicted"/>
<feature type="compositionally biased region" description="Basic and acidic residues" evidence="1">
    <location>
        <begin position="210"/>
        <end position="222"/>
    </location>
</feature>
<dbReference type="AlphaFoldDB" id="A0AAW2NBD8"/>